<dbReference type="EMBL" id="CABWLH010000010">
    <property type="protein sequence ID" value="VXC13126.1"/>
    <property type="molecule type" value="Genomic_DNA"/>
</dbReference>
<dbReference type="Proteomes" id="UP000433089">
    <property type="component" value="Unassembled WGS sequence"/>
</dbReference>
<accession>A0A653W525</accession>
<evidence type="ECO:0000256" key="1">
    <source>
        <dbReference type="SAM" id="Phobius"/>
    </source>
</evidence>
<dbReference type="AlphaFoldDB" id="A0A653W525"/>
<evidence type="ECO:0000313" key="3">
    <source>
        <dbReference type="Proteomes" id="UP000433089"/>
    </source>
</evidence>
<keyword evidence="1" id="KW-1133">Transmembrane helix</keyword>
<feature type="transmembrane region" description="Helical" evidence="1">
    <location>
        <begin position="12"/>
        <end position="43"/>
    </location>
</feature>
<organism evidence="2 3">
    <name type="scientific">Bacillus altitudinis</name>
    <dbReference type="NCBI Taxonomy" id="293387"/>
    <lineage>
        <taxon>Bacteria</taxon>
        <taxon>Bacillati</taxon>
        <taxon>Bacillota</taxon>
        <taxon>Bacilli</taxon>
        <taxon>Bacillales</taxon>
        <taxon>Bacillaceae</taxon>
        <taxon>Bacillus</taxon>
    </lineage>
</organism>
<dbReference type="RefSeq" id="WP_047945391.1">
    <property type="nucleotide sequence ID" value="NZ_CP146761.1"/>
</dbReference>
<reference evidence="2 3" key="1">
    <citation type="submission" date="2019-10" db="EMBL/GenBank/DDBJ databases">
        <authorList>
            <person name="Karimi E."/>
        </authorList>
    </citation>
    <scope>NUCLEOTIDE SEQUENCE [LARGE SCALE GENOMIC DNA]</scope>
    <source>
        <strain evidence="2">Bacillus sp. 348</strain>
    </source>
</reference>
<protein>
    <submittedName>
        <fullName evidence="2">Membrane anchor for the phage-shock protein A homolog LiaH</fullName>
    </submittedName>
</protein>
<keyword evidence="1" id="KW-0812">Transmembrane</keyword>
<proteinExistence type="predicted"/>
<gene>
    <name evidence="2" type="primary">liaI</name>
    <name evidence="2" type="ORF">BACI348_50351</name>
</gene>
<keyword evidence="1" id="KW-0472">Membrane</keyword>
<feature type="transmembrane region" description="Helical" evidence="1">
    <location>
        <begin position="55"/>
        <end position="86"/>
    </location>
</feature>
<evidence type="ECO:0000313" key="2">
    <source>
        <dbReference type="EMBL" id="VXC13126.1"/>
    </source>
</evidence>
<name>A0A653W525_BACAB</name>
<sequence length="131" mass="14318">MKITSKTIIGSILMFIGLSIFFGGSLGGLIPTLIGAWLIYVGVKKYDKGSKTTGVILSIIGVLLVAQSLPFLLGIAFAGVLLYFGWKMINGESAKESSGRTTYMEPNTAPNMEETMHTSFDQEWEDFLKKK</sequence>